<evidence type="ECO:0000313" key="3">
    <source>
        <dbReference type="EMBL" id="PRY37533.1"/>
    </source>
</evidence>
<keyword evidence="1" id="KW-0472">Membrane</keyword>
<keyword evidence="1" id="KW-1133">Transmembrane helix</keyword>
<dbReference type="InterPro" id="IPR007492">
    <property type="entry name" value="LytTR_DNA-bd_dom"/>
</dbReference>
<feature type="transmembrane region" description="Helical" evidence="1">
    <location>
        <begin position="99"/>
        <end position="122"/>
    </location>
</feature>
<protein>
    <submittedName>
        <fullName evidence="3">LytTr DNA-binding domain-containing protein</fullName>
    </submittedName>
</protein>
<dbReference type="AlphaFoldDB" id="A0A2T0SVZ3"/>
<keyword evidence="3" id="KW-0238">DNA-binding</keyword>
<dbReference type="InterPro" id="IPR046947">
    <property type="entry name" value="LytR-like"/>
</dbReference>
<organism evidence="3 4">
    <name type="scientific">Spirosoma oryzae</name>
    <dbReference type="NCBI Taxonomy" id="1469603"/>
    <lineage>
        <taxon>Bacteria</taxon>
        <taxon>Pseudomonadati</taxon>
        <taxon>Bacteroidota</taxon>
        <taxon>Cytophagia</taxon>
        <taxon>Cytophagales</taxon>
        <taxon>Cytophagaceae</taxon>
        <taxon>Spirosoma</taxon>
    </lineage>
</organism>
<dbReference type="PANTHER" id="PTHR37299">
    <property type="entry name" value="TRANSCRIPTIONAL REGULATOR-RELATED"/>
    <property type="match status" value="1"/>
</dbReference>
<dbReference type="Gene3D" id="2.40.50.1020">
    <property type="entry name" value="LytTr DNA-binding domain"/>
    <property type="match status" value="1"/>
</dbReference>
<dbReference type="SMART" id="SM00850">
    <property type="entry name" value="LytTR"/>
    <property type="match status" value="1"/>
</dbReference>
<reference evidence="3 4" key="1">
    <citation type="submission" date="2018-03" db="EMBL/GenBank/DDBJ databases">
        <title>Genomic Encyclopedia of Archaeal and Bacterial Type Strains, Phase II (KMG-II): from individual species to whole genera.</title>
        <authorList>
            <person name="Goeker M."/>
        </authorList>
    </citation>
    <scope>NUCLEOTIDE SEQUENCE [LARGE SCALE GENOMIC DNA]</scope>
    <source>
        <strain evidence="3 4">DSM 28354</strain>
    </source>
</reference>
<accession>A0A2T0SVZ3</accession>
<keyword evidence="4" id="KW-1185">Reference proteome</keyword>
<gene>
    <name evidence="3" type="ORF">CLV58_1102</name>
</gene>
<dbReference type="GO" id="GO:0003677">
    <property type="term" value="F:DNA binding"/>
    <property type="evidence" value="ECO:0007669"/>
    <property type="project" value="UniProtKB-KW"/>
</dbReference>
<dbReference type="PROSITE" id="PS50930">
    <property type="entry name" value="HTH_LYTTR"/>
    <property type="match status" value="1"/>
</dbReference>
<keyword evidence="1" id="KW-0812">Transmembrane</keyword>
<proteinExistence type="predicted"/>
<feature type="domain" description="HTH LytTR-type" evidence="2">
    <location>
        <begin position="231"/>
        <end position="318"/>
    </location>
</feature>
<dbReference type="Proteomes" id="UP000238375">
    <property type="component" value="Unassembled WGS sequence"/>
</dbReference>
<sequence>MSPLPLTFRTRGSWPYIALLLLLCILVFQFVSIRHNSSNNAFTSLVQGDIGAYAKGLLYYIPVEFITVCVILVVLVLYKKWLRLDSLYPTAVSLLKYEIIFLPAILGSIIFVCPITNAVRYAFLYVNHYSWRSYYPDFFFTWRMYFNYLLSVLFFSYAYLNANLMLDYIDWHQAIDPAAGTGSNESTRVNDTEREEKLPVLALTEDQKNGIEKGTINSDTESSKLPVLQIVEVYDGKGSIVLPVDTIVYFDVQGKVYRAYTERKEYKLRKTILELEQELDSKVFFRISRGVIVNTSFIANYSHWEYDKFIIRLSNSSKEFVMQRKRLSALKACLSGRYS</sequence>
<dbReference type="EMBL" id="PVTE01000010">
    <property type="protein sequence ID" value="PRY37533.1"/>
    <property type="molecule type" value="Genomic_DNA"/>
</dbReference>
<dbReference type="PANTHER" id="PTHR37299:SF1">
    <property type="entry name" value="STAGE 0 SPORULATION PROTEIN A HOMOLOG"/>
    <property type="match status" value="1"/>
</dbReference>
<comment type="caution">
    <text evidence="3">The sequence shown here is derived from an EMBL/GenBank/DDBJ whole genome shotgun (WGS) entry which is preliminary data.</text>
</comment>
<dbReference type="GO" id="GO:0000156">
    <property type="term" value="F:phosphorelay response regulator activity"/>
    <property type="evidence" value="ECO:0007669"/>
    <property type="project" value="InterPro"/>
</dbReference>
<dbReference type="OrthoDB" id="1187461at2"/>
<name>A0A2T0SVZ3_9BACT</name>
<evidence type="ECO:0000259" key="2">
    <source>
        <dbReference type="PROSITE" id="PS50930"/>
    </source>
</evidence>
<feature type="transmembrane region" description="Helical" evidence="1">
    <location>
        <begin position="142"/>
        <end position="160"/>
    </location>
</feature>
<evidence type="ECO:0000256" key="1">
    <source>
        <dbReference type="SAM" id="Phobius"/>
    </source>
</evidence>
<feature type="transmembrane region" description="Helical" evidence="1">
    <location>
        <begin position="57"/>
        <end position="78"/>
    </location>
</feature>
<evidence type="ECO:0000313" key="4">
    <source>
        <dbReference type="Proteomes" id="UP000238375"/>
    </source>
</evidence>
<dbReference type="Pfam" id="PF04397">
    <property type="entry name" value="LytTR"/>
    <property type="match status" value="1"/>
</dbReference>